<keyword evidence="2 8" id="KW-0813">Transport</keyword>
<dbReference type="Gene3D" id="2.170.130.10">
    <property type="entry name" value="TonB-dependent receptor, plug domain"/>
    <property type="match status" value="1"/>
</dbReference>
<feature type="region of interest" description="Disordered" evidence="10">
    <location>
        <begin position="263"/>
        <end position="284"/>
    </location>
</feature>
<dbReference type="GeneID" id="86937193"/>
<feature type="region of interest" description="Disordered" evidence="10">
    <location>
        <begin position="663"/>
        <end position="689"/>
    </location>
</feature>
<evidence type="ECO:0000256" key="3">
    <source>
        <dbReference type="ARBA" id="ARBA00022452"/>
    </source>
</evidence>
<dbReference type="InterPro" id="IPR000531">
    <property type="entry name" value="Beta-barrel_TonB"/>
</dbReference>
<keyword evidence="14" id="KW-0675">Receptor</keyword>
<reference evidence="14 15" key="1">
    <citation type="journal article" date="2012" name="J. Bacteriol.">
        <title>Genome sequence of a novel nicotine-degrading strain, Pseudomonas geniculata N1.</title>
        <authorList>
            <person name="Tang H."/>
            <person name="Yu H."/>
            <person name="Tai C."/>
            <person name="Huang K."/>
            <person name="Liu Y."/>
            <person name="Wang L."/>
            <person name="Yao Y."/>
            <person name="Wu G."/>
            <person name="Xu P."/>
        </authorList>
    </citation>
    <scope>NUCLEOTIDE SEQUENCE [LARGE SCALE GENOMIC DNA]</scope>
    <source>
        <strain evidence="14 15">N1</strain>
    </source>
</reference>
<feature type="chain" id="PRO_5005579907" evidence="11">
    <location>
        <begin position="27"/>
        <end position="952"/>
    </location>
</feature>
<evidence type="ECO:0000256" key="2">
    <source>
        <dbReference type="ARBA" id="ARBA00022448"/>
    </source>
</evidence>
<proteinExistence type="inferred from homology"/>
<evidence type="ECO:0000259" key="13">
    <source>
        <dbReference type="Pfam" id="PF07715"/>
    </source>
</evidence>
<keyword evidence="11" id="KW-0732">Signal</keyword>
<dbReference type="EMBL" id="AJLO02000005">
    <property type="protein sequence ID" value="KOF00882.1"/>
    <property type="molecule type" value="Genomic_DNA"/>
</dbReference>
<keyword evidence="5 9" id="KW-0798">TonB box</keyword>
<dbReference type="PROSITE" id="PS51257">
    <property type="entry name" value="PROKAR_LIPOPROTEIN"/>
    <property type="match status" value="1"/>
</dbReference>
<feature type="domain" description="TonB-dependent receptor plug" evidence="13">
    <location>
        <begin position="52"/>
        <end position="164"/>
    </location>
</feature>
<evidence type="ECO:0000256" key="7">
    <source>
        <dbReference type="ARBA" id="ARBA00023237"/>
    </source>
</evidence>
<dbReference type="InterPro" id="IPR039426">
    <property type="entry name" value="TonB-dep_rcpt-like"/>
</dbReference>
<evidence type="ECO:0000256" key="9">
    <source>
        <dbReference type="RuleBase" id="RU003357"/>
    </source>
</evidence>
<dbReference type="InterPro" id="IPR012910">
    <property type="entry name" value="Plug_dom"/>
</dbReference>
<evidence type="ECO:0000256" key="11">
    <source>
        <dbReference type="SAM" id="SignalP"/>
    </source>
</evidence>
<name>A0A0L8AF66_9GAMM</name>
<dbReference type="InterPro" id="IPR036942">
    <property type="entry name" value="Beta-barrel_TonB_sf"/>
</dbReference>
<evidence type="ECO:0000256" key="8">
    <source>
        <dbReference type="PROSITE-ProRule" id="PRU01360"/>
    </source>
</evidence>
<evidence type="ECO:0000256" key="10">
    <source>
        <dbReference type="SAM" id="MobiDB-lite"/>
    </source>
</evidence>
<evidence type="ECO:0000313" key="15">
    <source>
        <dbReference type="Proteomes" id="UP000036890"/>
    </source>
</evidence>
<dbReference type="InterPro" id="IPR037066">
    <property type="entry name" value="Plug_dom_sf"/>
</dbReference>
<evidence type="ECO:0000256" key="6">
    <source>
        <dbReference type="ARBA" id="ARBA00023136"/>
    </source>
</evidence>
<dbReference type="SUPFAM" id="SSF56935">
    <property type="entry name" value="Porins"/>
    <property type="match status" value="1"/>
</dbReference>
<evidence type="ECO:0000256" key="1">
    <source>
        <dbReference type="ARBA" id="ARBA00004571"/>
    </source>
</evidence>
<organism evidence="14 15">
    <name type="scientific">Stenotrophomonas geniculata N1</name>
    <dbReference type="NCBI Taxonomy" id="1167641"/>
    <lineage>
        <taxon>Bacteria</taxon>
        <taxon>Pseudomonadati</taxon>
        <taxon>Pseudomonadota</taxon>
        <taxon>Gammaproteobacteria</taxon>
        <taxon>Lysobacterales</taxon>
        <taxon>Lysobacteraceae</taxon>
        <taxon>Stenotrophomonas</taxon>
    </lineage>
</organism>
<protein>
    <submittedName>
        <fullName evidence="14">TonB-dependent receptor</fullName>
    </submittedName>
</protein>
<feature type="signal peptide" evidence="11">
    <location>
        <begin position="1"/>
        <end position="26"/>
    </location>
</feature>
<dbReference type="OrthoDB" id="6276154at2"/>
<dbReference type="PROSITE" id="PS52016">
    <property type="entry name" value="TONB_DEPENDENT_REC_3"/>
    <property type="match status" value="1"/>
</dbReference>
<evidence type="ECO:0000313" key="14">
    <source>
        <dbReference type="EMBL" id="KOF00882.1"/>
    </source>
</evidence>
<dbReference type="Pfam" id="PF00593">
    <property type="entry name" value="TonB_dep_Rec_b-barrel"/>
    <property type="match status" value="1"/>
</dbReference>
<accession>A0A0L8AF66</accession>
<dbReference type="Pfam" id="PF07715">
    <property type="entry name" value="Plug"/>
    <property type="match status" value="1"/>
</dbReference>
<keyword evidence="7 8" id="KW-0998">Cell outer membrane</keyword>
<dbReference type="PANTHER" id="PTHR47234:SF2">
    <property type="entry name" value="TONB-DEPENDENT RECEPTOR"/>
    <property type="match status" value="1"/>
</dbReference>
<sequence>MSLKTTPLRNAIVIALAASCTTPAFAQSAGDTPTNLDRIEITGSRIRQASVETAQPVVALSRAEIEKKGYINVADILQDVTAAGAPSLSRSSSLSSSRDFGGTYVSLRNLGPERSLVLIDGRRMGVSAGGYSDLASIPSAIVERVEVLTDGASALYGSDAIAGVVNIITRKNFDGGEASVYVGQYGEGDGQKRSYSATFGKTFDRGWFSVGAERTKEDEILGSEREFSRYPGGPRHADDVDALSPTTQWGTVTVGGKPLTVGPGGNPSQAGNFHTPDPADGANAKTNMSLLSGLERTSVFANGGFSITDNLRIVADALYSKRESTKHLAGYPYSVSAAQARNGTRAALSKDSTFNKWGQDVLFSHRTEELPRGTENNLDTKRASIGLEGSFETGSRYWDWNVSYMYNRNEGERIGTGSMYQPHVDLAVGPSFMDGTVARCGTPGAVIAGCVPWNPAAPMGYAGPGSLGNQDVQDYLFTRFVDKMKSTTKVASANISGSLFTLPAGDIMGAMGFEHRSEEASYTPDLMVQKGQIAGTTGQPTRGDYSLNEVYLEMQVPLLADMPFARELSLDLAGRYTDYNTFGSTTNSKFGLKWKPIDSLLVRATYGTGFRAPTVDDLYGGAVSSRDSFTDPCDTKFGIAASSPTVAARCKALNVPANFRQQTGADGNLANRPGQQATSDFNSGSNPELKPETAKTWTVGLVYSPEFVQGLDVSLDWWKIRINNAIVGESATDILNQCYVQGVDSACGRFTRSTAAATRGQVSALDRSLVNAGYRETAGYDIGVRYRLPETAYGKFAINWNTTYTDYLEQRNDSAATTPVEQKTGWQGNFRVRSTFNLDWQYGDLGIGWTARYYSGMKEACSYDLAGGPDCNMAGFVSPYTDAQPSRKVGSNTFHDLQVRYSLPWDGTVSLGVNNVFDHQGPIMYSQPNSSFTYYGGFDIGRFMYMKYQQRF</sequence>
<evidence type="ECO:0000256" key="4">
    <source>
        <dbReference type="ARBA" id="ARBA00022692"/>
    </source>
</evidence>
<dbReference type="GO" id="GO:0009279">
    <property type="term" value="C:cell outer membrane"/>
    <property type="evidence" value="ECO:0007669"/>
    <property type="project" value="UniProtKB-SubCell"/>
</dbReference>
<comment type="similarity">
    <text evidence="8 9">Belongs to the TonB-dependent receptor family.</text>
</comment>
<keyword evidence="4 8" id="KW-0812">Transmembrane</keyword>
<evidence type="ECO:0000259" key="12">
    <source>
        <dbReference type="Pfam" id="PF00593"/>
    </source>
</evidence>
<gene>
    <name evidence="14" type="ORF">W7K_01505</name>
</gene>
<comment type="caution">
    <text evidence="14">The sequence shown here is derived from an EMBL/GenBank/DDBJ whole genome shotgun (WGS) entry which is preliminary data.</text>
</comment>
<evidence type="ECO:0000256" key="5">
    <source>
        <dbReference type="ARBA" id="ARBA00023077"/>
    </source>
</evidence>
<comment type="subcellular location">
    <subcellularLocation>
        <location evidence="1 8">Cell outer membrane</location>
        <topology evidence="1 8">Multi-pass membrane protein</topology>
    </subcellularLocation>
</comment>
<dbReference type="AlphaFoldDB" id="A0A0L8AF66"/>
<dbReference type="Proteomes" id="UP000036890">
    <property type="component" value="Unassembled WGS sequence"/>
</dbReference>
<dbReference type="PANTHER" id="PTHR47234">
    <property type="match status" value="1"/>
</dbReference>
<feature type="domain" description="TonB-dependent receptor-like beta-barrel" evidence="12">
    <location>
        <begin position="364"/>
        <end position="916"/>
    </location>
</feature>
<dbReference type="Gene3D" id="2.40.170.20">
    <property type="entry name" value="TonB-dependent receptor, beta-barrel domain"/>
    <property type="match status" value="1"/>
</dbReference>
<feature type="compositionally biased region" description="Polar residues" evidence="10">
    <location>
        <begin position="673"/>
        <end position="686"/>
    </location>
</feature>
<dbReference type="RefSeq" id="WP_010486961.1">
    <property type="nucleotide sequence ID" value="NZ_AJLO02000005.1"/>
</dbReference>
<keyword evidence="3 8" id="KW-1134">Transmembrane beta strand</keyword>
<keyword evidence="6 8" id="KW-0472">Membrane</keyword>